<dbReference type="InterPro" id="IPR050103">
    <property type="entry name" value="Class-III_PLP-dep_AT"/>
</dbReference>
<dbReference type="PANTHER" id="PTHR11986">
    <property type="entry name" value="AMINOTRANSFERASE CLASS III"/>
    <property type="match status" value="1"/>
</dbReference>
<dbReference type="AlphaFoldDB" id="A0A381Z2K6"/>
<dbReference type="GO" id="GO:0008483">
    <property type="term" value="F:transaminase activity"/>
    <property type="evidence" value="ECO:0007669"/>
    <property type="project" value="UniProtKB-KW"/>
</dbReference>
<keyword evidence="4" id="KW-0663">Pyridoxal phosphate</keyword>
<gene>
    <name evidence="5" type="ORF">METZ01_LOCUS136228</name>
</gene>
<dbReference type="PANTHER" id="PTHR11986:SF79">
    <property type="entry name" value="ACETYLORNITHINE AMINOTRANSFERASE, MITOCHONDRIAL"/>
    <property type="match status" value="1"/>
</dbReference>
<evidence type="ECO:0008006" key="6">
    <source>
        <dbReference type="Google" id="ProtNLM"/>
    </source>
</evidence>
<dbReference type="SUPFAM" id="SSF53383">
    <property type="entry name" value="PLP-dependent transferases"/>
    <property type="match status" value="1"/>
</dbReference>
<sequence>MGKEFSIESVAVPQVETKHRRIITAIPAPGSIATLETLRDGEPISMRGQPPVVWDRAEGVQVYDAHGNMWLDFSCGVLVTNAGHGTQAIRDAIRDQVDSGLIHNYCFPSEERAELVSLLIEVAPDGLEKVFLLTTGSEATECAIKLARTHGIAKGGTEKIGIIGAERAFHGRTLASQMTGGIPGQKDWIVNLDPAIIQVPWPDGYWTEDMSFDLFLKTLKQRGLGPDKIAGVMFETFQGVGPDFAPVEYIQQLREWCDANNVVLIFDEVQAGFGRTGKLWAFEHYNVTPDLICIGKG</sequence>
<organism evidence="5">
    <name type="scientific">marine metagenome</name>
    <dbReference type="NCBI Taxonomy" id="408172"/>
    <lineage>
        <taxon>unclassified sequences</taxon>
        <taxon>metagenomes</taxon>
        <taxon>ecological metagenomes</taxon>
    </lineage>
</organism>
<proteinExistence type="predicted"/>
<comment type="cofactor">
    <cofactor evidence="1">
        <name>pyridoxal 5'-phosphate</name>
        <dbReference type="ChEBI" id="CHEBI:597326"/>
    </cofactor>
</comment>
<name>A0A381Z2K6_9ZZZZ</name>
<dbReference type="InterPro" id="IPR015422">
    <property type="entry name" value="PyrdxlP-dep_Trfase_small"/>
</dbReference>
<accession>A0A381Z2K6</accession>
<dbReference type="InterPro" id="IPR015421">
    <property type="entry name" value="PyrdxlP-dep_Trfase_major"/>
</dbReference>
<dbReference type="Gene3D" id="3.40.640.10">
    <property type="entry name" value="Type I PLP-dependent aspartate aminotransferase-like (Major domain)"/>
    <property type="match status" value="1"/>
</dbReference>
<keyword evidence="3" id="KW-0808">Transferase</keyword>
<dbReference type="GO" id="GO:0030170">
    <property type="term" value="F:pyridoxal phosphate binding"/>
    <property type="evidence" value="ECO:0007669"/>
    <property type="project" value="InterPro"/>
</dbReference>
<evidence type="ECO:0000256" key="4">
    <source>
        <dbReference type="ARBA" id="ARBA00022898"/>
    </source>
</evidence>
<dbReference type="InterPro" id="IPR005814">
    <property type="entry name" value="Aminotrans_3"/>
</dbReference>
<keyword evidence="2" id="KW-0032">Aminotransferase</keyword>
<dbReference type="Gene3D" id="3.90.1150.10">
    <property type="entry name" value="Aspartate Aminotransferase, domain 1"/>
    <property type="match status" value="1"/>
</dbReference>
<reference evidence="5" key="1">
    <citation type="submission" date="2018-05" db="EMBL/GenBank/DDBJ databases">
        <authorList>
            <person name="Lanie J.A."/>
            <person name="Ng W.-L."/>
            <person name="Kazmierczak K.M."/>
            <person name="Andrzejewski T.M."/>
            <person name="Davidsen T.M."/>
            <person name="Wayne K.J."/>
            <person name="Tettelin H."/>
            <person name="Glass J.I."/>
            <person name="Rusch D."/>
            <person name="Podicherti R."/>
            <person name="Tsui H.-C.T."/>
            <person name="Winkler M.E."/>
        </authorList>
    </citation>
    <scope>NUCLEOTIDE SEQUENCE</scope>
</reference>
<protein>
    <recommendedName>
        <fullName evidence="6">Aspartate aminotransferase family protein</fullName>
    </recommendedName>
</protein>
<evidence type="ECO:0000256" key="3">
    <source>
        <dbReference type="ARBA" id="ARBA00022679"/>
    </source>
</evidence>
<evidence type="ECO:0000313" key="5">
    <source>
        <dbReference type="EMBL" id="SVA83374.1"/>
    </source>
</evidence>
<feature type="non-terminal residue" evidence="5">
    <location>
        <position position="297"/>
    </location>
</feature>
<dbReference type="EMBL" id="UINC01019675">
    <property type="protein sequence ID" value="SVA83374.1"/>
    <property type="molecule type" value="Genomic_DNA"/>
</dbReference>
<dbReference type="Pfam" id="PF00202">
    <property type="entry name" value="Aminotran_3"/>
    <property type="match status" value="1"/>
</dbReference>
<dbReference type="InterPro" id="IPR015424">
    <property type="entry name" value="PyrdxlP-dep_Trfase"/>
</dbReference>
<evidence type="ECO:0000256" key="2">
    <source>
        <dbReference type="ARBA" id="ARBA00022576"/>
    </source>
</evidence>
<evidence type="ECO:0000256" key="1">
    <source>
        <dbReference type="ARBA" id="ARBA00001933"/>
    </source>
</evidence>
<dbReference type="GO" id="GO:0042802">
    <property type="term" value="F:identical protein binding"/>
    <property type="evidence" value="ECO:0007669"/>
    <property type="project" value="TreeGrafter"/>
</dbReference>